<dbReference type="PANTHER" id="PTHR47212">
    <property type="entry name" value="ADHESIN-LIKE PROTEIN, PUTATIVE (DUF3741)-RELATED"/>
    <property type="match status" value="1"/>
</dbReference>
<dbReference type="AlphaFoldDB" id="A0AAW2U5B8"/>
<feature type="compositionally biased region" description="Low complexity" evidence="1">
    <location>
        <begin position="76"/>
        <end position="85"/>
    </location>
</feature>
<comment type="caution">
    <text evidence="3">The sequence shown here is derived from an EMBL/GenBank/DDBJ whole genome shotgun (WGS) entry which is preliminary data.</text>
</comment>
<dbReference type="EMBL" id="JACGWN010000013">
    <property type="protein sequence ID" value="KAL0412024.1"/>
    <property type="molecule type" value="Genomic_DNA"/>
</dbReference>
<accession>A0AAW2U5B8</accession>
<dbReference type="Pfam" id="PF14309">
    <property type="entry name" value="DUF4378"/>
    <property type="match status" value="1"/>
</dbReference>
<gene>
    <name evidence="3" type="ORF">Slati_3792100</name>
</gene>
<proteinExistence type="predicted"/>
<evidence type="ECO:0000313" key="3">
    <source>
        <dbReference type="EMBL" id="KAL0412024.1"/>
    </source>
</evidence>
<reference evidence="3" key="1">
    <citation type="submission" date="2020-06" db="EMBL/GenBank/DDBJ databases">
        <authorList>
            <person name="Li T."/>
            <person name="Hu X."/>
            <person name="Zhang T."/>
            <person name="Song X."/>
            <person name="Zhang H."/>
            <person name="Dai N."/>
            <person name="Sheng W."/>
            <person name="Hou X."/>
            <person name="Wei L."/>
        </authorList>
    </citation>
    <scope>NUCLEOTIDE SEQUENCE</scope>
    <source>
        <strain evidence="3">KEN1</strain>
        <tissue evidence="3">Leaf</tissue>
    </source>
</reference>
<dbReference type="PANTHER" id="PTHR47212:SF4">
    <property type="entry name" value="ADHESIN-LIKE PROTEIN, PUTATIVE (DUF3741)-RELATED"/>
    <property type="match status" value="1"/>
</dbReference>
<name>A0AAW2U5B8_9LAMI</name>
<feature type="region of interest" description="Disordered" evidence="1">
    <location>
        <begin position="60"/>
        <end position="89"/>
    </location>
</feature>
<dbReference type="InterPro" id="IPR025486">
    <property type="entry name" value="DUF4378"/>
</dbReference>
<evidence type="ECO:0000259" key="2">
    <source>
        <dbReference type="Pfam" id="PF14309"/>
    </source>
</evidence>
<sequence length="387" mass="43817">MAKRFQGRPSRYEGDRAGCMWGLIGIFDFRHGRSTRRLLADRRRASKQDIVSSSFVRVVENQETTGSSPHEEEKTTNISTNSSSNFVTGDSQNADIIEVENAEIASECMKDSSACFKPDLYGEVQIMSSPQVSPTRSPVLKESDFVIDRTERPSPASVLEPLSTDDDISPATTVSQPVKKEIQPRHIDFEQQSSANDQVICMRISTEGEESAFEYVEAVLLGSGLNWDEFLSRWLSLNEILDQSLFDEVELYSGRPCHDQKLLFDCANEALDDICESYFGSFTKQNIHIQPVLRGIDLIHEVWERIECHLIQHATPHPLDQLVRRDISRSVKWMNLQSDTELVSFEMSDTIFNEIVDDTLLCFIDCSSEYKFQALQAESDSTKITSS</sequence>
<organism evidence="3">
    <name type="scientific">Sesamum latifolium</name>
    <dbReference type="NCBI Taxonomy" id="2727402"/>
    <lineage>
        <taxon>Eukaryota</taxon>
        <taxon>Viridiplantae</taxon>
        <taxon>Streptophyta</taxon>
        <taxon>Embryophyta</taxon>
        <taxon>Tracheophyta</taxon>
        <taxon>Spermatophyta</taxon>
        <taxon>Magnoliopsida</taxon>
        <taxon>eudicotyledons</taxon>
        <taxon>Gunneridae</taxon>
        <taxon>Pentapetalae</taxon>
        <taxon>asterids</taxon>
        <taxon>lamiids</taxon>
        <taxon>Lamiales</taxon>
        <taxon>Pedaliaceae</taxon>
        <taxon>Sesamum</taxon>
    </lineage>
</organism>
<reference evidence="3" key="2">
    <citation type="journal article" date="2024" name="Plant">
        <title>Genomic evolution and insights into agronomic trait innovations of Sesamum species.</title>
        <authorList>
            <person name="Miao H."/>
            <person name="Wang L."/>
            <person name="Qu L."/>
            <person name="Liu H."/>
            <person name="Sun Y."/>
            <person name="Le M."/>
            <person name="Wang Q."/>
            <person name="Wei S."/>
            <person name="Zheng Y."/>
            <person name="Lin W."/>
            <person name="Duan Y."/>
            <person name="Cao H."/>
            <person name="Xiong S."/>
            <person name="Wang X."/>
            <person name="Wei L."/>
            <person name="Li C."/>
            <person name="Ma Q."/>
            <person name="Ju M."/>
            <person name="Zhao R."/>
            <person name="Li G."/>
            <person name="Mu C."/>
            <person name="Tian Q."/>
            <person name="Mei H."/>
            <person name="Zhang T."/>
            <person name="Gao T."/>
            <person name="Zhang H."/>
        </authorList>
    </citation>
    <scope>NUCLEOTIDE SEQUENCE</scope>
    <source>
        <strain evidence="3">KEN1</strain>
    </source>
</reference>
<feature type="domain" description="DUF4378" evidence="2">
    <location>
        <begin position="213"/>
        <end position="358"/>
    </location>
</feature>
<evidence type="ECO:0000256" key="1">
    <source>
        <dbReference type="SAM" id="MobiDB-lite"/>
    </source>
</evidence>
<protein>
    <submittedName>
        <fullName evidence="3">Protein TRM32</fullName>
    </submittedName>
</protein>